<proteinExistence type="predicted"/>
<dbReference type="Proteomes" id="UP001160483">
    <property type="component" value="Unassembled WGS sequence"/>
</dbReference>
<reference evidence="1" key="1">
    <citation type="submission" date="2021-11" db="EMBL/GenBank/DDBJ databases">
        <authorList>
            <person name="Islam A."/>
            <person name="Islam S."/>
            <person name="Flora M.S."/>
            <person name="Rahman M."/>
            <person name="Ziaur R.M."/>
            <person name="Epstein J.H."/>
            <person name="Hassan M."/>
            <person name="Klassen M."/>
            <person name="Woodard K."/>
            <person name="Webb A."/>
            <person name="Webby R.J."/>
            <person name="El Zowalaty M.E."/>
        </authorList>
    </citation>
    <scope>NUCLEOTIDE SEQUENCE</scope>
    <source>
        <strain evidence="1">Pbs3</strain>
    </source>
</reference>
<gene>
    <name evidence="1" type="ORF">PBS003_LOCUS3283</name>
</gene>
<protein>
    <submittedName>
        <fullName evidence="1">Uncharacterized protein</fullName>
    </submittedName>
</protein>
<sequence>MFIDDGTVLSSSFVSVATPSCTPSHFLIWIGEDGVLIDLGGISMKMHPDKPGYAVAKYGSKVEYVEPAVRTRDFRATKMSYATDVIYGDCEIGVVGTLTQDYVGRSVYKIDEADMEKMMENRFVSYGDVSIGHKGYINDSSLKIMSGNDSVSTKTMTGKLQCGGLAPLDGLSIVRQRAL</sequence>
<organism evidence="1 2">
    <name type="scientific">Peronospora belbahrii</name>
    <dbReference type="NCBI Taxonomy" id="622444"/>
    <lineage>
        <taxon>Eukaryota</taxon>
        <taxon>Sar</taxon>
        <taxon>Stramenopiles</taxon>
        <taxon>Oomycota</taxon>
        <taxon>Peronosporomycetes</taxon>
        <taxon>Peronosporales</taxon>
        <taxon>Peronosporaceae</taxon>
        <taxon>Peronospora</taxon>
    </lineage>
</organism>
<evidence type="ECO:0000313" key="2">
    <source>
        <dbReference type="Proteomes" id="UP001160483"/>
    </source>
</evidence>
<evidence type="ECO:0000313" key="1">
    <source>
        <dbReference type="EMBL" id="CAH0476505.1"/>
    </source>
</evidence>
<accession>A0AAU9KVF8</accession>
<dbReference type="EMBL" id="CAKKTJ010000155">
    <property type="protein sequence ID" value="CAH0476505.1"/>
    <property type="molecule type" value="Genomic_DNA"/>
</dbReference>
<comment type="caution">
    <text evidence="1">The sequence shown here is derived from an EMBL/GenBank/DDBJ whole genome shotgun (WGS) entry which is preliminary data.</text>
</comment>
<dbReference type="AlphaFoldDB" id="A0AAU9KVF8"/>
<name>A0AAU9KVF8_9STRA</name>